<feature type="domain" description="Nitroreductase" evidence="6">
    <location>
        <begin position="7"/>
        <end position="200"/>
    </location>
</feature>
<protein>
    <submittedName>
        <fullName evidence="7">Putative nitroreductase protein</fullName>
    </submittedName>
</protein>
<keyword evidence="8" id="KW-1185">Reference proteome</keyword>
<dbReference type="PANTHER" id="PTHR43673">
    <property type="entry name" value="NAD(P)H NITROREDUCTASE YDGI-RELATED"/>
    <property type="match status" value="1"/>
</dbReference>
<dbReference type="Gene3D" id="3.40.109.10">
    <property type="entry name" value="NADH Oxidase"/>
    <property type="match status" value="1"/>
</dbReference>
<dbReference type="OrthoDB" id="41362at2759"/>
<dbReference type="Pfam" id="PF00881">
    <property type="entry name" value="Nitroreductase"/>
    <property type="match status" value="1"/>
</dbReference>
<proteinExistence type="inferred from homology"/>
<evidence type="ECO:0000313" key="8">
    <source>
        <dbReference type="Proteomes" id="UP000012174"/>
    </source>
</evidence>
<accession>M7SNI9</accession>
<dbReference type="AlphaFoldDB" id="M7SNI9"/>
<dbReference type="Proteomes" id="UP000012174">
    <property type="component" value="Unassembled WGS sequence"/>
</dbReference>
<dbReference type="OMA" id="FCYIDRD"/>
<evidence type="ECO:0000313" key="7">
    <source>
        <dbReference type="EMBL" id="EMR67974.1"/>
    </source>
</evidence>
<comment type="similarity">
    <text evidence="2">Belongs to the nitroreductase family.</text>
</comment>
<keyword evidence="5" id="KW-0560">Oxidoreductase</keyword>
<evidence type="ECO:0000259" key="6">
    <source>
        <dbReference type="Pfam" id="PF00881"/>
    </source>
</evidence>
<gene>
    <name evidence="7" type="ORF">UCREL1_5027</name>
</gene>
<dbReference type="CDD" id="cd02136">
    <property type="entry name" value="PnbA_NfnB-like"/>
    <property type="match status" value="1"/>
</dbReference>
<keyword evidence="4" id="KW-0288">FMN</keyword>
<evidence type="ECO:0000256" key="4">
    <source>
        <dbReference type="ARBA" id="ARBA00022643"/>
    </source>
</evidence>
<dbReference type="PANTHER" id="PTHR43673:SF2">
    <property type="entry name" value="NITROREDUCTASE"/>
    <property type="match status" value="1"/>
</dbReference>
<evidence type="ECO:0000256" key="1">
    <source>
        <dbReference type="ARBA" id="ARBA00001917"/>
    </source>
</evidence>
<evidence type="ECO:0000256" key="3">
    <source>
        <dbReference type="ARBA" id="ARBA00022630"/>
    </source>
</evidence>
<organism evidence="7 8">
    <name type="scientific">Eutypa lata (strain UCR-EL1)</name>
    <name type="common">Grapevine dieback disease fungus</name>
    <name type="synonym">Eutypa armeniacae</name>
    <dbReference type="NCBI Taxonomy" id="1287681"/>
    <lineage>
        <taxon>Eukaryota</taxon>
        <taxon>Fungi</taxon>
        <taxon>Dikarya</taxon>
        <taxon>Ascomycota</taxon>
        <taxon>Pezizomycotina</taxon>
        <taxon>Sordariomycetes</taxon>
        <taxon>Xylariomycetidae</taxon>
        <taxon>Xylariales</taxon>
        <taxon>Diatrypaceae</taxon>
        <taxon>Eutypa</taxon>
    </lineage>
</organism>
<dbReference type="EMBL" id="KB706322">
    <property type="protein sequence ID" value="EMR67974.1"/>
    <property type="molecule type" value="Genomic_DNA"/>
</dbReference>
<name>M7SNI9_EUTLA</name>
<keyword evidence="3" id="KW-0285">Flavoprotein</keyword>
<dbReference type="HOGENOM" id="CLU_070764_9_1_1"/>
<dbReference type="STRING" id="1287681.M7SNI9"/>
<dbReference type="GO" id="GO:0016491">
    <property type="term" value="F:oxidoreductase activity"/>
    <property type="evidence" value="ECO:0007669"/>
    <property type="project" value="UniProtKB-KW"/>
</dbReference>
<dbReference type="SUPFAM" id="SSF55469">
    <property type="entry name" value="FMN-dependent nitroreductase-like"/>
    <property type="match status" value="1"/>
</dbReference>
<evidence type="ECO:0000256" key="2">
    <source>
        <dbReference type="ARBA" id="ARBA00007118"/>
    </source>
</evidence>
<comment type="cofactor">
    <cofactor evidence="1">
        <name>FMN</name>
        <dbReference type="ChEBI" id="CHEBI:58210"/>
    </cofactor>
</comment>
<sequence>MQLQEAIRTRHSTRQFLPAEVPVSILENALQLATHSPSNSNTQPWRLFIVRGAALTRLSDKLHERASTALSANEAPARAMTLPPGLQHYRSELGAQIYGVEGLGLLRSDTAGHAGAVLRNYRFFGAPAAFIVCVRRDLLDAVEAAPLCVGMYLQTLLLALTEAGVASCVQIAIAAYPDVVRAEVGIPADLEVLCGVSVGYEDQAAKINHCRIGREAVEKTTVWVDE</sequence>
<dbReference type="InterPro" id="IPR000415">
    <property type="entry name" value="Nitroreductase-like"/>
</dbReference>
<dbReference type="KEGG" id="ela:UCREL1_5027"/>
<reference evidence="8" key="1">
    <citation type="journal article" date="2013" name="Genome Announc.">
        <title>Draft genome sequence of the grapevine dieback fungus Eutypa lata UCR-EL1.</title>
        <authorList>
            <person name="Blanco-Ulate B."/>
            <person name="Rolshausen P.E."/>
            <person name="Cantu D."/>
        </authorList>
    </citation>
    <scope>NUCLEOTIDE SEQUENCE [LARGE SCALE GENOMIC DNA]</scope>
    <source>
        <strain evidence="8">UCR-EL1</strain>
    </source>
</reference>
<dbReference type="InterPro" id="IPR029479">
    <property type="entry name" value="Nitroreductase"/>
</dbReference>
<evidence type="ECO:0000256" key="5">
    <source>
        <dbReference type="ARBA" id="ARBA00023002"/>
    </source>
</evidence>
<dbReference type="eggNOG" id="ENOG502SGC3">
    <property type="taxonomic scope" value="Eukaryota"/>
</dbReference>